<dbReference type="PANTHER" id="PTHR35340:SF5">
    <property type="entry name" value="ASST-DOMAIN-CONTAINING PROTEIN"/>
    <property type="match status" value="1"/>
</dbReference>
<dbReference type="Proteomes" id="UP000523955">
    <property type="component" value="Unassembled WGS sequence"/>
</dbReference>
<feature type="signal peptide" evidence="2">
    <location>
        <begin position="1"/>
        <end position="26"/>
    </location>
</feature>
<protein>
    <submittedName>
        <fullName evidence="3">Aryl-sulfate sulfotransferase</fullName>
    </submittedName>
</protein>
<dbReference type="EMBL" id="JACKXE010000001">
    <property type="protein sequence ID" value="MBB6626274.1"/>
    <property type="molecule type" value="Genomic_DNA"/>
</dbReference>
<sequence>MPRHLQAALGLVLVGSALQIALPAGAAGAADTPTHSVTVTGEGVSTYPAYAPQVQRYAVRTTSGTAGTIDVTATTSDPDGAITVNGRPATSGEPLEVTGLAPGDEVAVAIDDAGGSSHQAFVYLPAGFPELAASGTRPADGAPYVFLGLGSFLSATSFQTAVDARGVPAYVREALEPHDFRPQPHGPAYTVFEPVKDSPDDQEYGYRVRELDRQFAVTRTRRLRPVPRLGITPDNTDFHDVQYAADGRVVMIGYHRDVRPHGRTWLDAVIEIVGPKGKLQFAWSTQGHVKPKEAYVLGAKGQDYAHINSVQLLRNGDLLASFRNLGQVMRIATTRHGGHRPGDVVWRMGGVENEFRFKDPGYAGFCAQHDARILPNGHLMLFDNGSRADSGGPIAPQTADMCPDPSDRDGARVARPQSRVVEYAVDARRRVVRRVWSYAVPGRYAPFAGNAQRLPGGHTLVGWSNAENNGPEPAPITSEVTRGGSEIWSLSARGWFSYRAFSGEAPDAIRPEIEVSGLDDGSPHPVGSTVVVDYTCSDRGGSVLVSCAGPVPSGTPWTVTGSPFVVTARDGQGNSTRSSTTY</sequence>
<dbReference type="PANTHER" id="PTHR35340">
    <property type="entry name" value="PQQ ENZYME REPEAT PROTEIN-RELATED"/>
    <property type="match status" value="1"/>
</dbReference>
<keyword evidence="4" id="KW-1185">Reference proteome</keyword>
<evidence type="ECO:0000256" key="2">
    <source>
        <dbReference type="SAM" id="SignalP"/>
    </source>
</evidence>
<evidence type="ECO:0000256" key="1">
    <source>
        <dbReference type="SAM" id="MobiDB-lite"/>
    </source>
</evidence>
<organism evidence="3 4">
    <name type="scientific">Nocardioides luti</name>
    <dbReference type="NCBI Taxonomy" id="2761101"/>
    <lineage>
        <taxon>Bacteria</taxon>
        <taxon>Bacillati</taxon>
        <taxon>Actinomycetota</taxon>
        <taxon>Actinomycetes</taxon>
        <taxon>Propionibacteriales</taxon>
        <taxon>Nocardioidaceae</taxon>
        <taxon>Nocardioides</taxon>
    </lineage>
</organism>
<dbReference type="InterPro" id="IPR053143">
    <property type="entry name" value="Arylsulfate_ST"/>
</dbReference>
<keyword evidence="3" id="KW-0808">Transferase</keyword>
<proteinExistence type="predicted"/>
<reference evidence="3 4" key="1">
    <citation type="submission" date="2020-08" db="EMBL/GenBank/DDBJ databases">
        <authorList>
            <person name="Seo M.-J."/>
        </authorList>
    </citation>
    <scope>NUCLEOTIDE SEQUENCE [LARGE SCALE GENOMIC DNA]</scope>
    <source>
        <strain evidence="3 4">KIGAM211</strain>
    </source>
</reference>
<keyword evidence="2" id="KW-0732">Signal</keyword>
<dbReference type="AlphaFoldDB" id="A0A7X0RDG5"/>
<evidence type="ECO:0000313" key="4">
    <source>
        <dbReference type="Proteomes" id="UP000523955"/>
    </source>
</evidence>
<comment type="caution">
    <text evidence="3">The sequence shown here is derived from an EMBL/GenBank/DDBJ whole genome shotgun (WGS) entry which is preliminary data.</text>
</comment>
<feature type="region of interest" description="Disordered" evidence="1">
    <location>
        <begin position="69"/>
        <end position="95"/>
    </location>
</feature>
<accession>A0A7X0RDG5</accession>
<feature type="chain" id="PRO_5038983561" evidence="2">
    <location>
        <begin position="27"/>
        <end position="582"/>
    </location>
</feature>
<evidence type="ECO:0000313" key="3">
    <source>
        <dbReference type="EMBL" id="MBB6626274.1"/>
    </source>
</evidence>
<dbReference type="Pfam" id="PF05935">
    <property type="entry name" value="Arylsulfotrans"/>
    <property type="match status" value="1"/>
</dbReference>
<name>A0A7X0RDG5_9ACTN</name>
<dbReference type="InterPro" id="IPR010262">
    <property type="entry name" value="Arylsulfotransferase_bact"/>
</dbReference>
<dbReference type="RefSeq" id="WP_185251569.1">
    <property type="nucleotide sequence ID" value="NZ_JACKXE010000001.1"/>
</dbReference>
<dbReference type="GO" id="GO:0004062">
    <property type="term" value="F:aryl sulfotransferase activity"/>
    <property type="evidence" value="ECO:0007669"/>
    <property type="project" value="InterPro"/>
</dbReference>
<gene>
    <name evidence="3" type="ORF">H5V45_02960</name>
</gene>